<comment type="cofactor">
    <cofactor evidence="1">
        <name>Mg(2+)</name>
        <dbReference type="ChEBI" id="CHEBI:18420"/>
    </cofactor>
</comment>
<evidence type="ECO:0000259" key="15">
    <source>
        <dbReference type="PROSITE" id="PS50011"/>
    </source>
</evidence>
<feature type="compositionally biased region" description="Polar residues" evidence="14">
    <location>
        <begin position="308"/>
        <end position="323"/>
    </location>
</feature>
<evidence type="ECO:0000256" key="4">
    <source>
        <dbReference type="ARBA" id="ARBA00022553"/>
    </source>
</evidence>
<dbReference type="GO" id="GO:0000287">
    <property type="term" value="F:magnesium ion binding"/>
    <property type="evidence" value="ECO:0007669"/>
    <property type="project" value="UniProtKB-ARBA"/>
</dbReference>
<dbReference type="CDD" id="cd14080">
    <property type="entry name" value="STKc_TSSK-like"/>
    <property type="match status" value="1"/>
</dbReference>
<dbReference type="PROSITE" id="PS50011">
    <property type="entry name" value="PROTEIN_KINASE_DOM"/>
    <property type="match status" value="1"/>
</dbReference>
<dbReference type="PRINTS" id="PR00109">
    <property type="entry name" value="TYRKINASE"/>
</dbReference>
<keyword evidence="4" id="KW-0597">Phosphoprotein</keyword>
<dbReference type="InterPro" id="IPR001245">
    <property type="entry name" value="Ser-Thr/Tyr_kinase_cat_dom"/>
</dbReference>
<protein>
    <recommendedName>
        <fullName evidence="15">Protein kinase domain-containing protein</fullName>
    </recommendedName>
</protein>
<dbReference type="GO" id="GO:0006950">
    <property type="term" value="P:response to stress"/>
    <property type="evidence" value="ECO:0007669"/>
    <property type="project" value="UniProtKB-ARBA"/>
</dbReference>
<keyword evidence="8 12" id="KW-0067">ATP-binding</keyword>
<evidence type="ECO:0000313" key="16">
    <source>
        <dbReference type="EMBL" id="OXU16747.1"/>
    </source>
</evidence>
<dbReference type="GO" id="GO:0000226">
    <property type="term" value="P:microtubule cytoskeleton organization"/>
    <property type="evidence" value="ECO:0007669"/>
    <property type="project" value="TreeGrafter"/>
</dbReference>
<dbReference type="PANTHER" id="PTHR24346:SF102">
    <property type="entry name" value="TESTIS-SPECIFIC SERINE_THREONINE-PROTEIN KINASE 1"/>
    <property type="match status" value="1"/>
</dbReference>
<dbReference type="InterPro" id="IPR000719">
    <property type="entry name" value="Prot_kinase_dom"/>
</dbReference>
<comment type="similarity">
    <text evidence="13">Belongs to the protein kinase superfamily.</text>
</comment>
<keyword evidence="7" id="KW-0221">Differentiation</keyword>
<dbReference type="InterPro" id="IPR008271">
    <property type="entry name" value="Ser/Thr_kinase_AS"/>
</dbReference>
<dbReference type="GO" id="GO:0035556">
    <property type="term" value="P:intracellular signal transduction"/>
    <property type="evidence" value="ECO:0007669"/>
    <property type="project" value="TreeGrafter"/>
</dbReference>
<accession>A0A232EEH3</accession>
<dbReference type="InterPro" id="IPR011009">
    <property type="entry name" value="Kinase-like_dom_sf"/>
</dbReference>
<feature type="compositionally biased region" description="Polar residues" evidence="14">
    <location>
        <begin position="338"/>
        <end position="355"/>
    </location>
</feature>
<dbReference type="GO" id="GO:0050321">
    <property type="term" value="F:tau-protein kinase activity"/>
    <property type="evidence" value="ECO:0007669"/>
    <property type="project" value="TreeGrafter"/>
</dbReference>
<dbReference type="Pfam" id="PF00069">
    <property type="entry name" value="Pkinase"/>
    <property type="match status" value="1"/>
</dbReference>
<evidence type="ECO:0000256" key="5">
    <source>
        <dbReference type="ARBA" id="ARBA00022723"/>
    </source>
</evidence>
<dbReference type="GO" id="GO:0007283">
    <property type="term" value="P:spermatogenesis"/>
    <property type="evidence" value="ECO:0007669"/>
    <property type="project" value="UniProtKB-KW"/>
</dbReference>
<dbReference type="SMART" id="SM00220">
    <property type="entry name" value="S_TKc"/>
    <property type="match status" value="1"/>
</dbReference>
<gene>
    <name evidence="16" type="ORF">TSAR_008482</name>
</gene>
<dbReference type="GO" id="GO:0030154">
    <property type="term" value="P:cell differentiation"/>
    <property type="evidence" value="ECO:0007669"/>
    <property type="project" value="UniProtKB-KW"/>
</dbReference>
<feature type="compositionally biased region" description="Low complexity" evidence="14">
    <location>
        <begin position="298"/>
        <end position="307"/>
    </location>
</feature>
<sequence>MATLPAHENSEANPKEQHGYIIGKKIGQGTHATVHLADFIDGNTGKKVKLACKIFNRKKVLGNFLNTFFVRELEILTKIENPHIIQVHSILKRGPRVFIFMRYAENGDLLEFIRQTGPVPENQAKLWFRQITSGLQYLHKMNIAHRDLKCENILLSRKFHVKLADFGFARYCVNQDGRRVLSHTYCGSAAYAAPEIVANIPYNPKLADVWSLGVILFIMLNAAMPFEELEHLHKLLKDQMNKNWSFRAKVQDTVSIQAKAIVSQILEPDITLRLTVDRILSHKWLCAKRSNANSGKHSQSNQSSQNQDNGAGTASSMTCSGLETKNRPPSMKIGRKPFNQSSSAQAQKNNPKTSQ</sequence>
<comment type="caution">
    <text evidence="16">The sequence shown here is derived from an EMBL/GenBank/DDBJ whole genome shotgun (WGS) entry which is preliminary data.</text>
</comment>
<dbReference type="PROSITE" id="PS00107">
    <property type="entry name" value="PROTEIN_KINASE_ATP"/>
    <property type="match status" value="1"/>
</dbReference>
<dbReference type="FunFam" id="1.10.510.10:FF:000943">
    <property type="entry name" value="testis-specific serine/threonine-protein kinase 1"/>
    <property type="match status" value="1"/>
</dbReference>
<evidence type="ECO:0000256" key="3">
    <source>
        <dbReference type="ARBA" id="ARBA00022527"/>
    </source>
</evidence>
<keyword evidence="10" id="KW-0832">Ubl conjugation</keyword>
<keyword evidence="17" id="KW-1185">Reference proteome</keyword>
<evidence type="ECO:0000256" key="2">
    <source>
        <dbReference type="ARBA" id="ARBA00022473"/>
    </source>
</evidence>
<keyword evidence="5" id="KW-0479">Metal-binding</keyword>
<proteinExistence type="inferred from homology"/>
<dbReference type="GO" id="GO:0005524">
    <property type="term" value="F:ATP binding"/>
    <property type="evidence" value="ECO:0007669"/>
    <property type="project" value="UniProtKB-UniRule"/>
</dbReference>
<dbReference type="InterPro" id="IPR017441">
    <property type="entry name" value="Protein_kinase_ATP_BS"/>
</dbReference>
<evidence type="ECO:0000256" key="9">
    <source>
        <dbReference type="ARBA" id="ARBA00022842"/>
    </source>
</evidence>
<dbReference type="STRING" id="543379.A0A232EEH3"/>
<evidence type="ECO:0000256" key="13">
    <source>
        <dbReference type="RuleBase" id="RU000304"/>
    </source>
</evidence>
<evidence type="ECO:0000256" key="8">
    <source>
        <dbReference type="ARBA" id="ARBA00022840"/>
    </source>
</evidence>
<keyword evidence="2" id="KW-0217">Developmental protein</keyword>
<evidence type="ECO:0000256" key="7">
    <source>
        <dbReference type="ARBA" id="ARBA00022782"/>
    </source>
</evidence>
<dbReference type="GO" id="GO:0005737">
    <property type="term" value="C:cytoplasm"/>
    <property type="evidence" value="ECO:0007669"/>
    <property type="project" value="TreeGrafter"/>
</dbReference>
<organism evidence="16 17">
    <name type="scientific">Trichomalopsis sarcophagae</name>
    <dbReference type="NCBI Taxonomy" id="543379"/>
    <lineage>
        <taxon>Eukaryota</taxon>
        <taxon>Metazoa</taxon>
        <taxon>Ecdysozoa</taxon>
        <taxon>Arthropoda</taxon>
        <taxon>Hexapoda</taxon>
        <taxon>Insecta</taxon>
        <taxon>Pterygota</taxon>
        <taxon>Neoptera</taxon>
        <taxon>Endopterygota</taxon>
        <taxon>Hymenoptera</taxon>
        <taxon>Apocrita</taxon>
        <taxon>Proctotrupomorpha</taxon>
        <taxon>Chalcidoidea</taxon>
        <taxon>Pteromalidae</taxon>
        <taxon>Pteromalinae</taxon>
        <taxon>Trichomalopsis</taxon>
    </lineage>
</organism>
<dbReference type="Gene3D" id="1.10.510.10">
    <property type="entry name" value="Transferase(Phosphotransferase) domain 1"/>
    <property type="match status" value="1"/>
</dbReference>
<keyword evidence="11" id="KW-0744">Spermatogenesis</keyword>
<dbReference type="EMBL" id="NNAY01005329">
    <property type="protein sequence ID" value="OXU16747.1"/>
    <property type="molecule type" value="Genomic_DNA"/>
</dbReference>
<keyword evidence="3 13" id="KW-0418">Kinase</keyword>
<keyword evidence="6 12" id="KW-0547">Nucleotide-binding</keyword>
<dbReference type="PROSITE" id="PS00108">
    <property type="entry name" value="PROTEIN_KINASE_ST"/>
    <property type="match status" value="1"/>
</dbReference>
<dbReference type="OrthoDB" id="541276at2759"/>
<name>A0A232EEH3_9HYME</name>
<evidence type="ECO:0000256" key="10">
    <source>
        <dbReference type="ARBA" id="ARBA00022843"/>
    </source>
</evidence>
<dbReference type="PANTHER" id="PTHR24346">
    <property type="entry name" value="MAP/MICROTUBULE AFFINITY-REGULATING KINASE"/>
    <property type="match status" value="1"/>
</dbReference>
<evidence type="ECO:0000313" key="17">
    <source>
        <dbReference type="Proteomes" id="UP000215335"/>
    </source>
</evidence>
<evidence type="ECO:0000256" key="14">
    <source>
        <dbReference type="SAM" id="MobiDB-lite"/>
    </source>
</evidence>
<feature type="domain" description="Protein kinase" evidence="15">
    <location>
        <begin position="20"/>
        <end position="285"/>
    </location>
</feature>
<evidence type="ECO:0000256" key="6">
    <source>
        <dbReference type="ARBA" id="ARBA00022741"/>
    </source>
</evidence>
<evidence type="ECO:0000256" key="12">
    <source>
        <dbReference type="PROSITE-ProRule" id="PRU10141"/>
    </source>
</evidence>
<evidence type="ECO:0000256" key="1">
    <source>
        <dbReference type="ARBA" id="ARBA00001946"/>
    </source>
</evidence>
<reference evidence="16 17" key="1">
    <citation type="journal article" date="2017" name="Curr. Biol.">
        <title>The Evolution of Venom by Co-option of Single-Copy Genes.</title>
        <authorList>
            <person name="Martinson E.O."/>
            <person name="Mrinalini"/>
            <person name="Kelkar Y.D."/>
            <person name="Chang C.H."/>
            <person name="Werren J.H."/>
        </authorList>
    </citation>
    <scope>NUCLEOTIDE SEQUENCE [LARGE SCALE GENOMIC DNA]</scope>
    <source>
        <strain evidence="16 17">Alberta</strain>
        <tissue evidence="16">Whole body</tissue>
    </source>
</reference>
<dbReference type="Proteomes" id="UP000215335">
    <property type="component" value="Unassembled WGS sequence"/>
</dbReference>
<keyword evidence="3 13" id="KW-0723">Serine/threonine-protein kinase</keyword>
<evidence type="ECO:0000256" key="11">
    <source>
        <dbReference type="ARBA" id="ARBA00022871"/>
    </source>
</evidence>
<keyword evidence="9" id="KW-0460">Magnesium</keyword>
<dbReference type="AlphaFoldDB" id="A0A232EEH3"/>
<feature type="region of interest" description="Disordered" evidence="14">
    <location>
        <begin position="291"/>
        <end position="355"/>
    </location>
</feature>
<keyword evidence="3 13" id="KW-0808">Transferase</keyword>
<feature type="binding site" evidence="12">
    <location>
        <position position="53"/>
    </location>
    <ligand>
        <name>ATP</name>
        <dbReference type="ChEBI" id="CHEBI:30616"/>
    </ligand>
</feature>
<dbReference type="SUPFAM" id="SSF56112">
    <property type="entry name" value="Protein kinase-like (PK-like)"/>
    <property type="match status" value="1"/>
</dbReference>